<dbReference type="GO" id="GO:0003254">
    <property type="term" value="P:regulation of membrane depolarization"/>
    <property type="evidence" value="ECO:0007669"/>
    <property type="project" value="TreeGrafter"/>
</dbReference>
<feature type="domain" description="Cyclic nucleotide-binding" evidence="3">
    <location>
        <begin position="758"/>
        <end position="863"/>
    </location>
</feature>
<dbReference type="EMBL" id="HBEO01015742">
    <property type="protein sequence ID" value="CAD8484546.1"/>
    <property type="molecule type" value="Transcribed_RNA"/>
</dbReference>
<dbReference type="InterPro" id="IPR014710">
    <property type="entry name" value="RmlC-like_jellyroll"/>
</dbReference>
<dbReference type="AlphaFoldDB" id="A0A7S0EHH9"/>
<dbReference type="PANTHER" id="PTHR45689">
    <property type="entry name" value="I[[H]] CHANNEL, ISOFORM E"/>
    <property type="match status" value="1"/>
</dbReference>
<dbReference type="SUPFAM" id="SSF51206">
    <property type="entry name" value="cAMP-binding domain-like"/>
    <property type="match status" value="2"/>
</dbReference>
<evidence type="ECO:0000256" key="1">
    <source>
        <dbReference type="SAM" id="MobiDB-lite"/>
    </source>
</evidence>
<organism evidence="4">
    <name type="scientific">Hanusia phi</name>
    <dbReference type="NCBI Taxonomy" id="3032"/>
    <lineage>
        <taxon>Eukaryota</taxon>
        <taxon>Cryptophyceae</taxon>
        <taxon>Pyrenomonadales</taxon>
        <taxon>Geminigeraceae</taxon>
        <taxon>Hanusia</taxon>
    </lineage>
</organism>
<dbReference type="PANTHER" id="PTHR45689:SF5">
    <property type="entry name" value="I[[H]] CHANNEL, ISOFORM E"/>
    <property type="match status" value="1"/>
</dbReference>
<dbReference type="PROSITE" id="PS00889">
    <property type="entry name" value="CNMP_BINDING_2"/>
    <property type="match status" value="1"/>
</dbReference>
<evidence type="ECO:0000313" key="4">
    <source>
        <dbReference type="EMBL" id="CAD8484546.1"/>
    </source>
</evidence>
<name>A0A7S0EHH9_9CRYP</name>
<gene>
    <name evidence="4" type="ORF">HPHI1048_LOCUS10702</name>
</gene>
<dbReference type="Gene3D" id="1.10.287.630">
    <property type="entry name" value="Helix hairpin bin"/>
    <property type="match status" value="1"/>
</dbReference>
<protein>
    <recommendedName>
        <fullName evidence="3">Cyclic nucleotide-binding domain-containing protein</fullName>
    </recommendedName>
</protein>
<dbReference type="Gene3D" id="2.60.120.10">
    <property type="entry name" value="Jelly Rolls"/>
    <property type="match status" value="2"/>
</dbReference>
<dbReference type="GO" id="GO:0005249">
    <property type="term" value="F:voltage-gated potassium channel activity"/>
    <property type="evidence" value="ECO:0007669"/>
    <property type="project" value="TreeGrafter"/>
</dbReference>
<feature type="transmembrane region" description="Helical" evidence="2">
    <location>
        <begin position="570"/>
        <end position="593"/>
    </location>
</feature>
<dbReference type="CDD" id="cd00038">
    <property type="entry name" value="CAP_ED"/>
    <property type="match status" value="1"/>
</dbReference>
<reference evidence="4" key="1">
    <citation type="submission" date="2021-01" db="EMBL/GenBank/DDBJ databases">
        <authorList>
            <person name="Corre E."/>
            <person name="Pelletier E."/>
            <person name="Niang G."/>
            <person name="Scheremetjew M."/>
            <person name="Finn R."/>
            <person name="Kale V."/>
            <person name="Holt S."/>
            <person name="Cochrane G."/>
            <person name="Meng A."/>
            <person name="Brown T."/>
            <person name="Cohen L."/>
        </authorList>
    </citation>
    <scope>NUCLEOTIDE SEQUENCE</scope>
    <source>
        <strain evidence="4">CCMP325</strain>
    </source>
</reference>
<dbReference type="SMART" id="SM00100">
    <property type="entry name" value="cNMP"/>
    <property type="match status" value="1"/>
</dbReference>
<accession>A0A7S0EHH9</accession>
<keyword evidence="2" id="KW-0812">Transmembrane</keyword>
<feature type="compositionally biased region" description="Acidic residues" evidence="1">
    <location>
        <begin position="157"/>
        <end position="171"/>
    </location>
</feature>
<keyword evidence="2" id="KW-1133">Transmembrane helix</keyword>
<dbReference type="Pfam" id="PF00027">
    <property type="entry name" value="cNMP_binding"/>
    <property type="match status" value="1"/>
</dbReference>
<dbReference type="GO" id="GO:0098855">
    <property type="term" value="C:HCN channel complex"/>
    <property type="evidence" value="ECO:0007669"/>
    <property type="project" value="TreeGrafter"/>
</dbReference>
<dbReference type="GO" id="GO:0035725">
    <property type="term" value="P:sodium ion transmembrane transport"/>
    <property type="evidence" value="ECO:0007669"/>
    <property type="project" value="TreeGrafter"/>
</dbReference>
<dbReference type="InterPro" id="IPR051413">
    <property type="entry name" value="K/Na_HCN_channel"/>
</dbReference>
<dbReference type="Gene3D" id="1.10.287.70">
    <property type="match status" value="1"/>
</dbReference>
<dbReference type="PROSITE" id="PS50042">
    <property type="entry name" value="CNMP_BINDING_3"/>
    <property type="match status" value="1"/>
</dbReference>
<dbReference type="SUPFAM" id="SSF81324">
    <property type="entry name" value="Voltage-gated potassium channels"/>
    <property type="match status" value="1"/>
</dbReference>
<proteinExistence type="predicted"/>
<feature type="region of interest" description="Disordered" evidence="1">
    <location>
        <begin position="143"/>
        <end position="171"/>
    </location>
</feature>
<dbReference type="InterPro" id="IPR018490">
    <property type="entry name" value="cNMP-bd_dom_sf"/>
</dbReference>
<dbReference type="InterPro" id="IPR000595">
    <property type="entry name" value="cNMP-bd_dom"/>
</dbReference>
<dbReference type="InterPro" id="IPR018488">
    <property type="entry name" value="cNMP-bd_CS"/>
</dbReference>
<feature type="transmembrane region" description="Helical" evidence="2">
    <location>
        <begin position="412"/>
        <end position="430"/>
    </location>
</feature>
<evidence type="ECO:0000256" key="2">
    <source>
        <dbReference type="SAM" id="Phobius"/>
    </source>
</evidence>
<keyword evidence="2" id="KW-0472">Membrane</keyword>
<sequence length="1061" mass="119363">MNTANGSSDRLESFYEEENLISDVHAERHDGVHFAGIEGQGSDVHRFDASPAVGAAEKQSRSGELNPHYWRRHAGHTDGRLDMLFAPNITRMYVSPDEPEVPAEPISDSKKKTISAFQKVKLITAWAKKSKFLNTSSVLHSPLKSPNRGAKVASSTAEEEADSNVEVEETPADDGHALDRLRIASKKIGIAKKAFGKRPELKQSSFAKKLPINKALQRAAHRVTIVKAFEHNNLFSRLAAEAKGYMNSGSPTLTALKAILSSDRTNAEIIELTFDYPSLKAEVKAILKKEQKDRERRLMEERIKLALGGSRRPSRKSTLQRGTSMISDPLSKWSPVEIDEDERRRILGYGQSKEEFMESLGAKADVTANQVVVARLMQALSDLNNTDESEASKLLLLNFYKCFHPDSKFVDFWTIVYVMLIMYIASIGIYRTTFVEVPSNNCSIGFSAWDWFDFSVDAFFVVDVLLRSFLFGQVSNNASTWDSSDVVVEPSKVLVMYMRNGMLVDTITSVPIQWIVMFGVQSCNTSNSSQLLYLRLLRLYRLTRIYKLFQSYKIKSWLRYLKRRIGNNNILQMINLALVVISINHIWTCLSWLGQSSDSSVDPTSGLTGFEQYQVAIGLQLTASPFQQYSISFMVTLQIMFAIDPYNATTVPEAWFGVLTVCLSVIINATMLSKVIEIWETINRAQTERDNRINAVMEFLRSNGIDGMLRNDILDYFEFRYSNEHFDVEKKLLDELPTEMQSRVIHKIFPRALDSCYLFTGAGEGFIAQCVVRMARRPLRTMPGQVITAEGTLGSEMFLLKSGSAEVSVEDVGGKPRGLGLIGPGQCFGEISLWMESRRTATVTSLDYCQLFMLTREDLESVLDRFPEMAPSIATFAIAPILRTKELVPSMDGLTQYAAERIARRMAFNREDFADGEELCSYGKHATVAYVIRTGKIFSEVYQGRLEILHNDLRCVGFTEMLVGKPYQETVKAKGMVQAYKLTSSDVLELLGSSSESYVLEQVKQSAQKQFRKVKKAHIGMRWNLLLDSILSVFDVPDPTENGNMLQIMMGAIGQRSPRAR</sequence>
<evidence type="ECO:0000259" key="3">
    <source>
        <dbReference type="PROSITE" id="PS50042"/>
    </source>
</evidence>